<sequence>MLIQRSTTHKEMETKTEYNADSDSMDEDSRDSPVMESRIQSTAQRPARSKAQTVHRRWDQKEKQRGKSYHSWRKHKSAILLCLTESNGDISFARRYMLFKKGVLLPRNIIHYYNSHRS</sequence>
<evidence type="ECO:0000313" key="5">
    <source>
        <dbReference type="EMBL" id="AXI68663.1"/>
    </source>
</evidence>
<evidence type="ECO:0000256" key="4">
    <source>
        <dbReference type="SAM" id="MobiDB-lite"/>
    </source>
</evidence>
<dbReference type="RefSeq" id="YP_009553571.1">
    <property type="nucleotide sequence ID" value="NC_040811.1"/>
</dbReference>
<proteinExistence type="inferred from homology"/>
<evidence type="ECO:0000256" key="3">
    <source>
        <dbReference type="ARBA" id="ARBA00023219"/>
    </source>
</evidence>
<comment type="similarity">
    <text evidence="1">Belongs to the adenoviridae splicing factor family.</text>
</comment>
<dbReference type="Proteomes" id="UP000289830">
    <property type="component" value="Segment"/>
</dbReference>
<feature type="compositionally biased region" description="Basic and acidic residues" evidence="4">
    <location>
        <begin position="8"/>
        <end position="18"/>
    </location>
</feature>
<evidence type="ECO:0000256" key="1">
    <source>
        <dbReference type="ARBA" id="ARBA00008192"/>
    </source>
</evidence>
<keyword evidence="6" id="KW-1185">Reference proteome</keyword>
<dbReference type="KEGG" id="vg:41702263"/>
<organism evidence="5 6">
    <name type="scientific">Polar bear adenovirus 1</name>
    <dbReference type="NCBI Taxonomy" id="2250215"/>
    <lineage>
        <taxon>Viruses</taxon>
        <taxon>Varidnaviria</taxon>
        <taxon>Bamfordvirae</taxon>
        <taxon>Preplasmiviricota</taxon>
        <taxon>Polisuviricotina</taxon>
        <taxon>Pharingeaviricetes</taxon>
        <taxon>Rowavirales</taxon>
        <taxon>Adenoviridae</taxon>
        <taxon>Mastadenovirus</taxon>
        <taxon>Mastadenovirus ursi</taxon>
        <taxon>Polar bear mastadenovirus A</taxon>
    </lineage>
</organism>
<dbReference type="Pfam" id="PF11081">
    <property type="entry name" value="Adeno_L433K_22K"/>
    <property type="match status" value="1"/>
</dbReference>
<dbReference type="GO" id="GO:0019073">
    <property type="term" value="P:viral DNA genome packaging"/>
    <property type="evidence" value="ECO:0007669"/>
    <property type="project" value="InterPro"/>
</dbReference>
<dbReference type="EMBL" id="MF773580">
    <property type="protein sequence ID" value="AXI68663.1"/>
    <property type="molecule type" value="Genomic_DNA"/>
</dbReference>
<evidence type="ECO:0000256" key="2">
    <source>
        <dbReference type="ARBA" id="ARBA00022612"/>
    </source>
</evidence>
<accession>A0A345S510</accession>
<feature type="region of interest" description="Disordered" evidence="4">
    <location>
        <begin position="1"/>
        <end position="70"/>
    </location>
</feature>
<keyword evidence="3" id="KW-0231">Viral genome packaging</keyword>
<dbReference type="GeneID" id="41702263"/>
<reference evidence="5 6" key="1">
    <citation type="submission" date="2017-08" db="EMBL/GenBank/DDBJ databases">
        <title>Genomic and phylogenetic analysis of a novel adenovirus found in polar bear (Ursus maritimus).</title>
        <authorList>
            <person name="Boszormenyi K.P."/>
            <person name="Podgorski I.I."/>
            <person name="Sos E."/>
            <person name="Harrach B."/>
        </authorList>
    </citation>
    <scope>NUCLEOTIDE SEQUENCE [LARGE SCALE GENOMIC DNA]</scope>
    <source>
        <strain evidence="5">BK35</strain>
    </source>
</reference>
<dbReference type="InterPro" id="IPR021304">
    <property type="entry name" value="Adeno_L4-33K/L4-22K"/>
</dbReference>
<protein>
    <submittedName>
        <fullName evidence="5">22K</fullName>
    </submittedName>
</protein>
<feature type="compositionally biased region" description="Basic and acidic residues" evidence="4">
    <location>
        <begin position="56"/>
        <end position="65"/>
    </location>
</feature>
<evidence type="ECO:0000313" key="6">
    <source>
        <dbReference type="Proteomes" id="UP000289830"/>
    </source>
</evidence>
<keyword evidence="2" id="KW-1188">Viral release from host cell</keyword>
<name>A0A345S510_9ADEN</name>